<name>A0A8S9HY28_BRACR</name>
<organism evidence="1">
    <name type="scientific">Brassica cretica</name>
    <name type="common">Mustard</name>
    <dbReference type="NCBI Taxonomy" id="69181"/>
    <lineage>
        <taxon>Eukaryota</taxon>
        <taxon>Viridiplantae</taxon>
        <taxon>Streptophyta</taxon>
        <taxon>Embryophyta</taxon>
        <taxon>Tracheophyta</taxon>
        <taxon>Spermatophyta</taxon>
        <taxon>Magnoliopsida</taxon>
        <taxon>eudicotyledons</taxon>
        <taxon>Gunneridae</taxon>
        <taxon>Pentapetalae</taxon>
        <taxon>rosids</taxon>
        <taxon>malvids</taxon>
        <taxon>Brassicales</taxon>
        <taxon>Brassicaceae</taxon>
        <taxon>Brassiceae</taxon>
        <taxon>Brassica</taxon>
    </lineage>
</organism>
<accession>A0A8S9HY28</accession>
<dbReference type="AlphaFoldDB" id="A0A8S9HY28"/>
<dbReference type="EMBL" id="QGKY02001250">
    <property type="protein sequence ID" value="KAF2562979.1"/>
    <property type="molecule type" value="Genomic_DNA"/>
</dbReference>
<gene>
    <name evidence="1" type="ORF">F2Q70_00014962</name>
</gene>
<proteinExistence type="predicted"/>
<protein>
    <submittedName>
        <fullName evidence="1">Uncharacterized protein</fullName>
    </submittedName>
</protein>
<sequence length="146" mass="16697">MSRFFRLGVEGQGLGRGHRIDGLELHGSSDASSWWLKIHLLNHVGLRDPAYIHRAIHPYGTRPGSRVLKRADWFESMSRFFRLGVEGQGLGRGHRIDGLEVKIHLLNYCRVVPEFCKYSILAQTLKTCDVPKFLPKTCDIALHQFM</sequence>
<comment type="caution">
    <text evidence="1">The sequence shown here is derived from an EMBL/GenBank/DDBJ whole genome shotgun (WGS) entry which is preliminary data.</text>
</comment>
<reference evidence="1" key="1">
    <citation type="submission" date="2019-12" db="EMBL/GenBank/DDBJ databases">
        <title>Genome sequencing and annotation of Brassica cretica.</title>
        <authorList>
            <person name="Studholme D.J."/>
            <person name="Sarris P.F."/>
        </authorList>
    </citation>
    <scope>NUCLEOTIDE SEQUENCE</scope>
    <source>
        <strain evidence="1">PFS-102/07</strain>
        <tissue evidence="1">Leaf</tissue>
    </source>
</reference>
<evidence type="ECO:0000313" key="1">
    <source>
        <dbReference type="EMBL" id="KAF2562979.1"/>
    </source>
</evidence>